<proteinExistence type="predicted"/>
<keyword evidence="3" id="KW-1185">Reference proteome</keyword>
<comment type="caution">
    <text evidence="2">The sequence shown here is derived from an EMBL/GenBank/DDBJ whole genome shotgun (WGS) entry which is preliminary data.</text>
</comment>
<dbReference type="AlphaFoldDB" id="A0AB34K2S0"/>
<organism evidence="2 3">
    <name type="scientific">Prymnesium parvum</name>
    <name type="common">Toxic golden alga</name>
    <dbReference type="NCBI Taxonomy" id="97485"/>
    <lineage>
        <taxon>Eukaryota</taxon>
        <taxon>Haptista</taxon>
        <taxon>Haptophyta</taxon>
        <taxon>Prymnesiophyceae</taxon>
        <taxon>Prymnesiales</taxon>
        <taxon>Prymnesiaceae</taxon>
        <taxon>Prymnesium</taxon>
    </lineage>
</organism>
<keyword evidence="1" id="KW-0175">Coiled coil</keyword>
<evidence type="ECO:0000256" key="1">
    <source>
        <dbReference type="SAM" id="Coils"/>
    </source>
</evidence>
<feature type="coiled-coil region" evidence="1">
    <location>
        <begin position="5"/>
        <end position="91"/>
    </location>
</feature>
<reference evidence="2 3" key="1">
    <citation type="journal article" date="2024" name="Science">
        <title>Giant polyketide synthase enzymes in the biosynthesis of giant marine polyether toxins.</title>
        <authorList>
            <person name="Fallon T.R."/>
            <person name="Shende V.V."/>
            <person name="Wierzbicki I.H."/>
            <person name="Pendleton A.L."/>
            <person name="Watervoot N.F."/>
            <person name="Auber R.P."/>
            <person name="Gonzalez D.J."/>
            <person name="Wisecaver J.H."/>
            <person name="Moore B.S."/>
        </authorList>
    </citation>
    <scope>NUCLEOTIDE SEQUENCE [LARGE SCALE GENOMIC DNA]</scope>
    <source>
        <strain evidence="2 3">12B1</strain>
    </source>
</reference>
<gene>
    <name evidence="2" type="ORF">AB1Y20_009874</name>
</gene>
<evidence type="ECO:0000313" key="2">
    <source>
        <dbReference type="EMBL" id="KAL1528531.1"/>
    </source>
</evidence>
<dbReference type="Proteomes" id="UP001515480">
    <property type="component" value="Unassembled WGS sequence"/>
</dbReference>
<protein>
    <submittedName>
        <fullName evidence="2">Uncharacterized protein</fullName>
    </submittedName>
</protein>
<dbReference type="EMBL" id="JBGBPQ010000002">
    <property type="protein sequence ID" value="KAL1528531.1"/>
    <property type="molecule type" value="Genomic_DNA"/>
</dbReference>
<name>A0AB34K2S0_PRYPA</name>
<sequence length="158" mass="18145">MSTSLQDAEAKITNVETAIKQVEGDIAKVVKKIEEVEEQIGDATTEKEEKEELLKEKERLCKKEEQLRDEKNKLCDEKKLLLDRLQESEKRQRVEPGLSSLQNTTASSLEELDWKPYFFGRDPPFQGSTTFDMCNGAFGQKVPAKRIFVRPCYALLNM</sequence>
<accession>A0AB34K2S0</accession>
<evidence type="ECO:0000313" key="3">
    <source>
        <dbReference type="Proteomes" id="UP001515480"/>
    </source>
</evidence>